<feature type="signal peptide" evidence="2">
    <location>
        <begin position="1"/>
        <end position="21"/>
    </location>
</feature>
<organism evidence="3 4">
    <name type="scientific">Stenotrophomonas pavanii</name>
    <dbReference type="NCBI Taxonomy" id="487698"/>
    <lineage>
        <taxon>Bacteria</taxon>
        <taxon>Pseudomonadati</taxon>
        <taxon>Pseudomonadota</taxon>
        <taxon>Gammaproteobacteria</taxon>
        <taxon>Lysobacterales</taxon>
        <taxon>Lysobacteraceae</taxon>
        <taxon>Stenotrophomonas</taxon>
    </lineage>
</organism>
<feature type="compositionally biased region" description="Basic and acidic residues" evidence="1">
    <location>
        <begin position="135"/>
        <end position="145"/>
    </location>
</feature>
<evidence type="ECO:0000256" key="2">
    <source>
        <dbReference type="SAM" id="SignalP"/>
    </source>
</evidence>
<evidence type="ECO:0000256" key="1">
    <source>
        <dbReference type="SAM" id="MobiDB-lite"/>
    </source>
</evidence>
<keyword evidence="2" id="KW-0732">Signal</keyword>
<evidence type="ECO:0008006" key="5">
    <source>
        <dbReference type="Google" id="ProtNLM"/>
    </source>
</evidence>
<sequence length="156" mass="17608">MQRMIPVALMLGLALATTAHAKPEKAQVKFDANAPVAEQIRSVEAAINSEDYSEIGLEDKSRVQQALGRIKIKMGDHERIEQVSPQDRTQIFNDQEVINTIMTRAHADSRMVCRRERTTGSNMPQSVCLTVAQRRKAEEDSRKALNDGQRFNNYKP</sequence>
<comment type="caution">
    <text evidence="3">The sequence shown here is derived from an EMBL/GenBank/DDBJ whole genome shotgun (WGS) entry which is preliminary data.</text>
</comment>
<feature type="region of interest" description="Disordered" evidence="1">
    <location>
        <begin position="133"/>
        <end position="156"/>
    </location>
</feature>
<dbReference type="RefSeq" id="WP_049466034.1">
    <property type="nucleotide sequence ID" value="NZ_AP024684.1"/>
</dbReference>
<accession>A0A246L327</accession>
<evidence type="ECO:0000313" key="4">
    <source>
        <dbReference type="Proteomes" id="UP000197904"/>
    </source>
</evidence>
<reference evidence="3 4" key="1">
    <citation type="submission" date="2017-06" db="EMBL/GenBank/DDBJ databases">
        <authorList>
            <person name="Kim H.J."/>
            <person name="Triplett B.A."/>
        </authorList>
    </citation>
    <scope>NUCLEOTIDE SEQUENCE [LARGE SCALE GENOMIC DNA]</scope>
    <source>
        <strain evidence="3 4">S18795</strain>
    </source>
</reference>
<dbReference type="Proteomes" id="UP000197904">
    <property type="component" value="Unassembled WGS sequence"/>
</dbReference>
<evidence type="ECO:0000313" key="3">
    <source>
        <dbReference type="EMBL" id="OWR35399.1"/>
    </source>
</evidence>
<protein>
    <recommendedName>
        <fullName evidence="5">Secreted protein</fullName>
    </recommendedName>
</protein>
<dbReference type="AlphaFoldDB" id="A0A246L327"/>
<name>A0A246L327_9GAMM</name>
<feature type="chain" id="PRO_5043152824" description="Secreted protein" evidence="2">
    <location>
        <begin position="22"/>
        <end position="156"/>
    </location>
</feature>
<dbReference type="EMBL" id="NIXP01000007">
    <property type="protein sequence ID" value="OWR35399.1"/>
    <property type="molecule type" value="Genomic_DNA"/>
</dbReference>
<proteinExistence type="predicted"/>
<dbReference type="GeneID" id="93705336"/>
<gene>
    <name evidence="3" type="ORF">CEE55_01670</name>
</gene>